<accession>A0ABQ4IL65</accession>
<keyword evidence="4" id="KW-1185">Reference proteome</keyword>
<feature type="transmembrane region" description="Helical" evidence="2">
    <location>
        <begin position="172"/>
        <end position="192"/>
    </location>
</feature>
<feature type="transmembrane region" description="Helical" evidence="2">
    <location>
        <begin position="299"/>
        <end position="319"/>
    </location>
</feature>
<feature type="region of interest" description="Disordered" evidence="1">
    <location>
        <begin position="1"/>
        <end position="20"/>
    </location>
</feature>
<keyword evidence="2" id="KW-1133">Transmembrane helix</keyword>
<dbReference type="EMBL" id="BOPA01000046">
    <property type="protein sequence ID" value="GIJ18654.1"/>
    <property type="molecule type" value="Genomic_DNA"/>
</dbReference>
<protein>
    <recommendedName>
        <fullName evidence="5">ABC transporter permease</fullName>
    </recommendedName>
</protein>
<evidence type="ECO:0000256" key="1">
    <source>
        <dbReference type="SAM" id="MobiDB-lite"/>
    </source>
</evidence>
<evidence type="ECO:0000313" key="3">
    <source>
        <dbReference type="EMBL" id="GIJ18654.1"/>
    </source>
</evidence>
<evidence type="ECO:0000313" key="4">
    <source>
        <dbReference type="Proteomes" id="UP000647860"/>
    </source>
</evidence>
<reference evidence="3 4" key="1">
    <citation type="submission" date="2021-01" db="EMBL/GenBank/DDBJ databases">
        <title>Whole genome shotgun sequence of Verrucosispora gifhornensis NBRC 16317.</title>
        <authorList>
            <person name="Komaki H."/>
            <person name="Tamura T."/>
        </authorList>
    </citation>
    <scope>NUCLEOTIDE SEQUENCE [LARGE SCALE GENOMIC DNA]</scope>
    <source>
        <strain evidence="3 4">NBRC 16317</strain>
    </source>
</reference>
<feature type="transmembrane region" description="Helical" evidence="2">
    <location>
        <begin position="79"/>
        <end position="96"/>
    </location>
</feature>
<keyword evidence="2" id="KW-0812">Transmembrane</keyword>
<feature type="transmembrane region" description="Helical" evidence="2">
    <location>
        <begin position="52"/>
        <end position="73"/>
    </location>
</feature>
<gene>
    <name evidence="3" type="ORF">Vgi01_53380</name>
</gene>
<feature type="transmembrane region" description="Helical" evidence="2">
    <location>
        <begin position="133"/>
        <end position="151"/>
    </location>
</feature>
<feature type="transmembrane region" description="Helical" evidence="2">
    <location>
        <begin position="250"/>
        <end position="268"/>
    </location>
</feature>
<feature type="transmembrane region" description="Helical" evidence="2">
    <location>
        <begin position="27"/>
        <end position="45"/>
    </location>
</feature>
<evidence type="ECO:0008006" key="5">
    <source>
        <dbReference type="Google" id="ProtNLM"/>
    </source>
</evidence>
<feature type="transmembrane region" description="Helical" evidence="2">
    <location>
        <begin position="103"/>
        <end position="127"/>
    </location>
</feature>
<feature type="transmembrane region" description="Helical" evidence="2">
    <location>
        <begin position="212"/>
        <end position="238"/>
    </location>
</feature>
<dbReference type="Proteomes" id="UP000647860">
    <property type="component" value="Unassembled WGS sequence"/>
</dbReference>
<dbReference type="RefSeq" id="WP_204292903.1">
    <property type="nucleotide sequence ID" value="NZ_BAAAGZ010000089.1"/>
</dbReference>
<proteinExistence type="predicted"/>
<dbReference type="PANTHER" id="PTHR32196">
    <property type="entry name" value="ABC TRANSPORTER PERMEASE PROTEIN YPHD-RELATED-RELATED"/>
    <property type="match status" value="1"/>
</dbReference>
<feature type="transmembrane region" description="Helical" evidence="2">
    <location>
        <begin position="274"/>
        <end position="292"/>
    </location>
</feature>
<sequence>MVFTPAQPLAPAGPVTSRSGGSFRPHLIWEAVLLALTVVAAVVWSSQDGSRLSPLVFNIASAGLLATAFALSLRTATPNLAVVAVAALAGLTYAAVLDAGAPVLIAAVAAIAAAAFFGLGMGLIAGLLQAPGWAVSLGGLALTQGILFATIGSGGPRRLASEGWIRSDGAGAGWLVLFLLVSIGGAVVWSIPAVRRALSGNRVVAGEPPSPFGARLLGAVIGLGGSSLIAGAAGVLLAGRIGAATPSADIGQLTLVAGAVLLGGVSVAGGRGGFAGTVLGVTLLSLVQMTILVADGPRWLSAVVFALAILAGLGVSRALEALQPALPASVSGTGPVEPLRRY</sequence>
<evidence type="ECO:0000256" key="2">
    <source>
        <dbReference type="SAM" id="Phobius"/>
    </source>
</evidence>
<name>A0ABQ4IL65_9ACTN</name>
<organism evidence="3 4">
    <name type="scientific">Micromonospora gifhornensis</name>
    <dbReference type="NCBI Taxonomy" id="84594"/>
    <lineage>
        <taxon>Bacteria</taxon>
        <taxon>Bacillati</taxon>
        <taxon>Actinomycetota</taxon>
        <taxon>Actinomycetes</taxon>
        <taxon>Micromonosporales</taxon>
        <taxon>Micromonosporaceae</taxon>
        <taxon>Micromonospora</taxon>
    </lineage>
</organism>
<keyword evidence="2" id="KW-0472">Membrane</keyword>
<comment type="caution">
    <text evidence="3">The sequence shown here is derived from an EMBL/GenBank/DDBJ whole genome shotgun (WGS) entry which is preliminary data.</text>
</comment>